<keyword evidence="2" id="KW-0238">DNA-binding</keyword>
<feature type="domain" description="HTH araC/xylS-type" evidence="4">
    <location>
        <begin position="144"/>
        <end position="238"/>
    </location>
</feature>
<dbReference type="PANTHER" id="PTHR46796:SF15">
    <property type="entry name" value="BLL1074 PROTEIN"/>
    <property type="match status" value="1"/>
</dbReference>
<evidence type="ECO:0000256" key="2">
    <source>
        <dbReference type="ARBA" id="ARBA00023125"/>
    </source>
</evidence>
<sequence length="238" mass="25183">MQEGMDALRYRESAAPPGTVFACLWTHGHPAGAPAPLVQRVVPDGCVDVIWWARRAEVMVAGPDTGPMPARLEPGELLVGVRLRPGTAPPVLGVPADAMRDGRVPLRELWGADADRLGEALVDAGDRAAVLAGAVRARMTEGPDPLVPGLMARLEGASVRAVAEGLGVSERQLRRRALAAFGYGPKTLQRILRFQRALALARAGRPLADVAYAAGYADQAHMANEVRGLSGATIRELL</sequence>
<dbReference type="EMBL" id="BAAARW010000005">
    <property type="protein sequence ID" value="GAA2408186.1"/>
    <property type="molecule type" value="Genomic_DNA"/>
</dbReference>
<evidence type="ECO:0000259" key="4">
    <source>
        <dbReference type="PROSITE" id="PS01124"/>
    </source>
</evidence>
<name>A0ABN3ILY5_9ACTN</name>
<organism evidence="5 6">
    <name type="scientific">Actinomadura vinacea</name>
    <dbReference type="NCBI Taxonomy" id="115336"/>
    <lineage>
        <taxon>Bacteria</taxon>
        <taxon>Bacillati</taxon>
        <taxon>Actinomycetota</taxon>
        <taxon>Actinomycetes</taxon>
        <taxon>Streptosporangiales</taxon>
        <taxon>Thermomonosporaceae</taxon>
        <taxon>Actinomadura</taxon>
    </lineage>
</organism>
<dbReference type="Pfam" id="PF12833">
    <property type="entry name" value="HTH_18"/>
    <property type="match status" value="1"/>
</dbReference>
<dbReference type="InterPro" id="IPR050204">
    <property type="entry name" value="AraC_XylS_family_regulators"/>
</dbReference>
<dbReference type="PANTHER" id="PTHR46796">
    <property type="entry name" value="HTH-TYPE TRANSCRIPTIONAL ACTIVATOR RHAS-RELATED"/>
    <property type="match status" value="1"/>
</dbReference>
<accession>A0ABN3ILY5</accession>
<evidence type="ECO:0000313" key="5">
    <source>
        <dbReference type="EMBL" id="GAA2408186.1"/>
    </source>
</evidence>
<dbReference type="InterPro" id="IPR018060">
    <property type="entry name" value="HTH_AraC"/>
</dbReference>
<dbReference type="RefSeq" id="WP_344587928.1">
    <property type="nucleotide sequence ID" value="NZ_BAAARW010000005.1"/>
</dbReference>
<dbReference type="InterPro" id="IPR046532">
    <property type="entry name" value="DUF6597"/>
</dbReference>
<keyword evidence="6" id="KW-1185">Reference proteome</keyword>
<keyword evidence="1" id="KW-0805">Transcription regulation</keyword>
<dbReference type="Gene3D" id="1.10.10.60">
    <property type="entry name" value="Homeodomain-like"/>
    <property type="match status" value="1"/>
</dbReference>
<gene>
    <name evidence="5" type="ORF">GCM10010191_15850</name>
</gene>
<evidence type="ECO:0000256" key="3">
    <source>
        <dbReference type="ARBA" id="ARBA00023163"/>
    </source>
</evidence>
<dbReference type="Pfam" id="PF20240">
    <property type="entry name" value="DUF6597"/>
    <property type="match status" value="1"/>
</dbReference>
<comment type="caution">
    <text evidence="5">The sequence shown here is derived from an EMBL/GenBank/DDBJ whole genome shotgun (WGS) entry which is preliminary data.</text>
</comment>
<proteinExistence type="predicted"/>
<keyword evidence="3" id="KW-0804">Transcription</keyword>
<dbReference type="SMART" id="SM00342">
    <property type="entry name" value="HTH_ARAC"/>
    <property type="match status" value="1"/>
</dbReference>
<dbReference type="PROSITE" id="PS01124">
    <property type="entry name" value="HTH_ARAC_FAMILY_2"/>
    <property type="match status" value="1"/>
</dbReference>
<evidence type="ECO:0000256" key="1">
    <source>
        <dbReference type="ARBA" id="ARBA00023015"/>
    </source>
</evidence>
<dbReference type="Proteomes" id="UP001501231">
    <property type="component" value="Unassembled WGS sequence"/>
</dbReference>
<reference evidence="5 6" key="1">
    <citation type="journal article" date="2019" name="Int. J. Syst. Evol. Microbiol.">
        <title>The Global Catalogue of Microorganisms (GCM) 10K type strain sequencing project: providing services to taxonomists for standard genome sequencing and annotation.</title>
        <authorList>
            <consortium name="The Broad Institute Genomics Platform"/>
            <consortium name="The Broad Institute Genome Sequencing Center for Infectious Disease"/>
            <person name="Wu L."/>
            <person name="Ma J."/>
        </authorList>
    </citation>
    <scope>NUCLEOTIDE SEQUENCE [LARGE SCALE GENOMIC DNA]</scope>
    <source>
        <strain evidence="5 6">JCM 3325</strain>
    </source>
</reference>
<protein>
    <submittedName>
        <fullName evidence="5">Helix-turn-helix transcriptional regulator</fullName>
    </submittedName>
</protein>
<evidence type="ECO:0000313" key="6">
    <source>
        <dbReference type="Proteomes" id="UP001501231"/>
    </source>
</evidence>